<dbReference type="WBParaSite" id="HPLM_0000375101-mRNA-1">
    <property type="protein sequence ID" value="HPLM_0000375101-mRNA-1"/>
    <property type="gene ID" value="HPLM_0000375101"/>
</dbReference>
<evidence type="ECO:0000313" key="10">
    <source>
        <dbReference type="EMBL" id="VDO21590.1"/>
    </source>
</evidence>
<evidence type="ECO:0000256" key="5">
    <source>
        <dbReference type="ARBA" id="ARBA00022829"/>
    </source>
</evidence>
<dbReference type="Proteomes" id="UP000268014">
    <property type="component" value="Unassembled WGS sequence"/>
</dbReference>
<keyword evidence="7" id="KW-0539">Nucleus</keyword>
<dbReference type="GO" id="GO:0000281">
    <property type="term" value="P:mitotic cytokinesis"/>
    <property type="evidence" value="ECO:0007669"/>
    <property type="project" value="TreeGrafter"/>
</dbReference>
<keyword evidence="5" id="KW-0159">Chromosome partition</keyword>
<dbReference type="GO" id="GO:0032133">
    <property type="term" value="C:chromosome passenger complex"/>
    <property type="evidence" value="ECO:0007669"/>
    <property type="project" value="TreeGrafter"/>
</dbReference>
<dbReference type="Gene3D" id="6.10.250.2990">
    <property type="match status" value="1"/>
</dbReference>
<accession>A0A0N4W236</accession>
<dbReference type="PANTHER" id="PTHR13142:SF1">
    <property type="entry name" value="INNER CENTROMERE PROTEIN"/>
    <property type="match status" value="1"/>
</dbReference>
<gene>
    <name evidence="10" type="ORF">HPLM_LOCUS3743</name>
</gene>
<dbReference type="AlphaFoldDB" id="A0A0N4W236"/>
<feature type="region of interest" description="Disordered" evidence="8">
    <location>
        <begin position="49"/>
        <end position="69"/>
    </location>
</feature>
<dbReference type="InterPro" id="IPR005635">
    <property type="entry name" value="Inner_centromere_prot_ARK-bd"/>
</dbReference>
<evidence type="ECO:0000256" key="2">
    <source>
        <dbReference type="ARBA" id="ARBA00004186"/>
    </source>
</evidence>
<dbReference type="GO" id="GO:0005634">
    <property type="term" value="C:nucleus"/>
    <property type="evidence" value="ECO:0007669"/>
    <property type="project" value="UniProtKB-SubCell"/>
</dbReference>
<organism evidence="12">
    <name type="scientific">Haemonchus placei</name>
    <name type="common">Barber's pole worm</name>
    <dbReference type="NCBI Taxonomy" id="6290"/>
    <lineage>
        <taxon>Eukaryota</taxon>
        <taxon>Metazoa</taxon>
        <taxon>Ecdysozoa</taxon>
        <taxon>Nematoda</taxon>
        <taxon>Chromadorea</taxon>
        <taxon>Rhabditida</taxon>
        <taxon>Rhabditina</taxon>
        <taxon>Rhabditomorpha</taxon>
        <taxon>Strongyloidea</taxon>
        <taxon>Trichostrongylidae</taxon>
        <taxon>Haemonchus</taxon>
    </lineage>
</organism>
<name>A0A0N4W236_HAEPC</name>
<dbReference type="EMBL" id="UZAF01016144">
    <property type="protein sequence ID" value="VDO21590.1"/>
    <property type="molecule type" value="Genomic_DNA"/>
</dbReference>
<comment type="similarity">
    <text evidence="3">Belongs to the INCENP family.</text>
</comment>
<sequence length="258" mass="30493">MEIDEVHNNVEEQQRVASEDLERKRMLEVEKQLEKRRVEEEMERERLRIEQEQKEREQREAFLREQESERQKLIAIQKKEAQKLLEEQASRVAEQEERLLREAQEEQKRRLQEALKRLNIRSRHNSYEMTPDKVFKPSTENNYNIEDLSSADETDDEEAPRKEVPPWAEGLLLQKAIEETTKILRSGTFDPDTFFREIFPPDLSKIFGTSKKFPRRGSSGIWDSPIGKPRQGRTLISQSVLTISLILCSQTVQELSLM</sequence>
<evidence type="ECO:0000313" key="11">
    <source>
        <dbReference type="Proteomes" id="UP000268014"/>
    </source>
</evidence>
<dbReference type="OMA" id="DPESYEM"/>
<feature type="compositionally biased region" description="Acidic residues" evidence="8">
    <location>
        <begin position="149"/>
        <end position="158"/>
    </location>
</feature>
<keyword evidence="11" id="KW-1185">Reference proteome</keyword>
<evidence type="ECO:0000256" key="3">
    <source>
        <dbReference type="ARBA" id="ARBA00010042"/>
    </source>
</evidence>
<evidence type="ECO:0000256" key="6">
    <source>
        <dbReference type="ARBA" id="ARBA00023212"/>
    </source>
</evidence>
<comment type="subcellular location">
    <subcellularLocation>
        <location evidence="2">Cytoplasm</location>
        <location evidence="2">Cytoskeleton</location>
        <location evidence="2">Spindle</location>
    </subcellularLocation>
    <subcellularLocation>
        <location evidence="1">Nucleus</location>
    </subcellularLocation>
</comment>
<dbReference type="GO" id="GO:0000776">
    <property type="term" value="C:kinetochore"/>
    <property type="evidence" value="ECO:0007669"/>
    <property type="project" value="TreeGrafter"/>
</dbReference>
<evidence type="ECO:0000256" key="1">
    <source>
        <dbReference type="ARBA" id="ARBA00004123"/>
    </source>
</evidence>
<dbReference type="GO" id="GO:0051310">
    <property type="term" value="P:metaphase chromosome alignment"/>
    <property type="evidence" value="ECO:0007669"/>
    <property type="project" value="TreeGrafter"/>
</dbReference>
<evidence type="ECO:0000256" key="7">
    <source>
        <dbReference type="ARBA" id="ARBA00023242"/>
    </source>
</evidence>
<dbReference type="GO" id="GO:0030496">
    <property type="term" value="C:midbody"/>
    <property type="evidence" value="ECO:0007669"/>
    <property type="project" value="TreeGrafter"/>
</dbReference>
<reference evidence="12" key="1">
    <citation type="submission" date="2017-02" db="UniProtKB">
        <authorList>
            <consortium name="WormBaseParasite"/>
        </authorList>
    </citation>
    <scope>IDENTIFICATION</scope>
</reference>
<dbReference type="PANTHER" id="PTHR13142">
    <property type="entry name" value="INNER CENTROMERE PROTEIN"/>
    <property type="match status" value="1"/>
</dbReference>
<dbReference type="Pfam" id="PF03941">
    <property type="entry name" value="INCENP_ARK-bind"/>
    <property type="match status" value="1"/>
</dbReference>
<feature type="domain" description="Inner centromere protein ARK-binding" evidence="9">
    <location>
        <begin position="147"/>
        <end position="207"/>
    </location>
</feature>
<evidence type="ECO:0000313" key="12">
    <source>
        <dbReference type="WBParaSite" id="HPLM_0000375101-mRNA-1"/>
    </source>
</evidence>
<evidence type="ECO:0000256" key="8">
    <source>
        <dbReference type="SAM" id="MobiDB-lite"/>
    </source>
</evidence>
<keyword evidence="4" id="KW-0963">Cytoplasm</keyword>
<reference evidence="10 11" key="2">
    <citation type="submission" date="2018-11" db="EMBL/GenBank/DDBJ databases">
        <authorList>
            <consortium name="Pathogen Informatics"/>
        </authorList>
    </citation>
    <scope>NUCLEOTIDE SEQUENCE [LARGE SCALE GENOMIC DNA]</scope>
    <source>
        <strain evidence="10 11">MHpl1</strain>
    </source>
</reference>
<dbReference type="STRING" id="6290.A0A0N4W236"/>
<evidence type="ECO:0000256" key="4">
    <source>
        <dbReference type="ARBA" id="ARBA00022490"/>
    </source>
</evidence>
<dbReference type="GO" id="GO:1990385">
    <property type="term" value="C:meiotic spindle midzone"/>
    <property type="evidence" value="ECO:0007669"/>
    <property type="project" value="TreeGrafter"/>
</dbReference>
<protein>
    <submittedName>
        <fullName evidence="12">INCENP_ARK-bind domain-containing protein</fullName>
    </submittedName>
</protein>
<dbReference type="OrthoDB" id="6123at2759"/>
<evidence type="ECO:0000259" key="9">
    <source>
        <dbReference type="Pfam" id="PF03941"/>
    </source>
</evidence>
<proteinExistence type="inferred from homology"/>
<feature type="region of interest" description="Disordered" evidence="8">
    <location>
        <begin position="130"/>
        <end position="163"/>
    </location>
</feature>
<dbReference type="GO" id="GO:0051257">
    <property type="term" value="P:meiotic spindle midzone assembly"/>
    <property type="evidence" value="ECO:0007669"/>
    <property type="project" value="TreeGrafter"/>
</dbReference>
<keyword evidence="6" id="KW-0206">Cytoskeleton</keyword>